<organism evidence="3 4">
    <name type="scientific">Lactuca saligna</name>
    <name type="common">Willowleaf lettuce</name>
    <dbReference type="NCBI Taxonomy" id="75948"/>
    <lineage>
        <taxon>Eukaryota</taxon>
        <taxon>Viridiplantae</taxon>
        <taxon>Streptophyta</taxon>
        <taxon>Embryophyta</taxon>
        <taxon>Tracheophyta</taxon>
        <taxon>Spermatophyta</taxon>
        <taxon>Magnoliopsida</taxon>
        <taxon>eudicotyledons</taxon>
        <taxon>Gunneridae</taxon>
        <taxon>Pentapetalae</taxon>
        <taxon>asterids</taxon>
        <taxon>campanulids</taxon>
        <taxon>Asterales</taxon>
        <taxon>Asteraceae</taxon>
        <taxon>Cichorioideae</taxon>
        <taxon>Cichorieae</taxon>
        <taxon>Lactucinae</taxon>
        <taxon>Lactuca</taxon>
    </lineage>
</organism>
<evidence type="ECO:0000313" key="4">
    <source>
        <dbReference type="Proteomes" id="UP001177003"/>
    </source>
</evidence>
<dbReference type="EMBL" id="OX465080">
    <property type="protein sequence ID" value="CAI9280135.1"/>
    <property type="molecule type" value="Genomic_DNA"/>
</dbReference>
<keyword evidence="4" id="KW-1185">Reference proteome</keyword>
<proteinExistence type="inferred from homology"/>
<dbReference type="PANTHER" id="PTHR10809">
    <property type="entry name" value="VESICLE-ASSOCIATED MEMBRANE PROTEIN-ASSOCIATED PROTEIN"/>
    <property type="match status" value="1"/>
</dbReference>
<name>A0AA36E358_LACSI</name>
<dbReference type="InterPro" id="IPR016763">
    <property type="entry name" value="VAP"/>
</dbReference>
<sequence length="205" mass="23412">MAEEFGEIYPNELTFIFEPKKHMSCMLKLTSNSNRYIAFKVKTTDPKLYRVRPNKGILKPDSTCEIEVTRQACTILPATDTIVNQKLLIQRVFASEDTTLENIDSLFNSKDSHNDINMKKLKVVIADVIPQVVEMKSKSEEVQDLTADMAKEIAHMKLHIKGLNILLTEAEETISKLKEQKSDCGCKGKKRRHCWYIKCFAVKSA</sequence>
<dbReference type="Gene3D" id="2.60.40.10">
    <property type="entry name" value="Immunoglobulins"/>
    <property type="match status" value="1"/>
</dbReference>
<feature type="domain" description="MSP" evidence="2">
    <location>
        <begin position="5"/>
        <end position="126"/>
    </location>
</feature>
<dbReference type="PROSITE" id="PS50202">
    <property type="entry name" value="MSP"/>
    <property type="match status" value="1"/>
</dbReference>
<dbReference type="GO" id="GO:0061817">
    <property type="term" value="P:endoplasmic reticulum-plasma membrane tethering"/>
    <property type="evidence" value="ECO:0007669"/>
    <property type="project" value="TreeGrafter"/>
</dbReference>
<gene>
    <name evidence="3" type="ORF">LSALG_LOCUS19891</name>
</gene>
<accession>A0AA36E358</accession>
<dbReference type="SUPFAM" id="SSF49354">
    <property type="entry name" value="PapD-like"/>
    <property type="match status" value="1"/>
</dbReference>
<dbReference type="Proteomes" id="UP001177003">
    <property type="component" value="Chromosome 4"/>
</dbReference>
<reference evidence="3" key="1">
    <citation type="submission" date="2023-04" db="EMBL/GenBank/DDBJ databases">
        <authorList>
            <person name="Vijverberg K."/>
            <person name="Xiong W."/>
            <person name="Schranz E."/>
        </authorList>
    </citation>
    <scope>NUCLEOTIDE SEQUENCE</scope>
</reference>
<dbReference type="InterPro" id="IPR008962">
    <property type="entry name" value="PapD-like_sf"/>
</dbReference>
<dbReference type="GO" id="GO:0090158">
    <property type="term" value="P:endoplasmic reticulum membrane organization"/>
    <property type="evidence" value="ECO:0007669"/>
    <property type="project" value="TreeGrafter"/>
</dbReference>
<comment type="similarity">
    <text evidence="1">Belongs to the VAMP-associated protein (VAP) (TC 9.B.17) family.</text>
</comment>
<dbReference type="AlphaFoldDB" id="A0AA36E358"/>
<dbReference type="Pfam" id="PF00635">
    <property type="entry name" value="Motile_Sperm"/>
    <property type="match status" value="1"/>
</dbReference>
<dbReference type="GO" id="GO:0005886">
    <property type="term" value="C:plasma membrane"/>
    <property type="evidence" value="ECO:0007669"/>
    <property type="project" value="TreeGrafter"/>
</dbReference>
<dbReference type="InterPro" id="IPR013783">
    <property type="entry name" value="Ig-like_fold"/>
</dbReference>
<dbReference type="PANTHER" id="PTHR10809:SF162">
    <property type="entry name" value="VESICLE-ASSOCIATED PROTEIN 1-1-LIKE"/>
    <property type="match status" value="1"/>
</dbReference>
<dbReference type="GO" id="GO:0005789">
    <property type="term" value="C:endoplasmic reticulum membrane"/>
    <property type="evidence" value="ECO:0007669"/>
    <property type="project" value="InterPro"/>
</dbReference>
<protein>
    <recommendedName>
        <fullName evidence="2">MSP domain-containing protein</fullName>
    </recommendedName>
</protein>
<dbReference type="InterPro" id="IPR000535">
    <property type="entry name" value="MSP_dom"/>
</dbReference>
<evidence type="ECO:0000313" key="3">
    <source>
        <dbReference type="EMBL" id="CAI9280135.1"/>
    </source>
</evidence>
<evidence type="ECO:0000259" key="2">
    <source>
        <dbReference type="PROSITE" id="PS50202"/>
    </source>
</evidence>
<evidence type="ECO:0000256" key="1">
    <source>
        <dbReference type="ARBA" id="ARBA00008932"/>
    </source>
</evidence>